<dbReference type="PANTHER" id="PTHR43877:SF2">
    <property type="entry name" value="AMINOALKYLPHOSPHONATE N-ACETYLTRANSFERASE-RELATED"/>
    <property type="match status" value="1"/>
</dbReference>
<dbReference type="InterPro" id="IPR008125">
    <property type="entry name" value="Streptothricin_AcTrfase"/>
</dbReference>
<evidence type="ECO:0000256" key="1">
    <source>
        <dbReference type="ARBA" id="ARBA00022679"/>
    </source>
</evidence>
<dbReference type="InterPro" id="IPR016181">
    <property type="entry name" value="Acyl_CoA_acyltransferase"/>
</dbReference>
<dbReference type="Gene3D" id="3.40.630.30">
    <property type="match status" value="1"/>
</dbReference>
<organism evidence="4 5">
    <name type="scientific">Chryseobacterium contaminans</name>
    <dbReference type="NCBI Taxonomy" id="1423959"/>
    <lineage>
        <taxon>Bacteria</taxon>
        <taxon>Pseudomonadati</taxon>
        <taxon>Bacteroidota</taxon>
        <taxon>Flavobacteriia</taxon>
        <taxon>Flavobacteriales</taxon>
        <taxon>Weeksellaceae</taxon>
        <taxon>Chryseobacterium group</taxon>
        <taxon>Chryseobacterium</taxon>
    </lineage>
</organism>
<accession>A0A1M7G6H5</accession>
<protein>
    <submittedName>
        <fullName evidence="4">Acetyltransferase (GNAT) family protein</fullName>
    </submittedName>
</protein>
<dbReference type="PRINTS" id="PR01754">
    <property type="entry name" value="SACTRNSFRASE"/>
</dbReference>
<dbReference type="InterPro" id="IPR000182">
    <property type="entry name" value="GNAT_dom"/>
</dbReference>
<dbReference type="PANTHER" id="PTHR43877">
    <property type="entry name" value="AMINOALKYLPHOSPHONATE N-ACETYLTRANSFERASE-RELATED-RELATED"/>
    <property type="match status" value="1"/>
</dbReference>
<dbReference type="STRING" id="1423959.SAMN05444407_109204"/>
<dbReference type="Proteomes" id="UP000184069">
    <property type="component" value="Unassembled WGS sequence"/>
</dbReference>
<dbReference type="GO" id="GO:0016747">
    <property type="term" value="F:acyltransferase activity, transferring groups other than amino-acyl groups"/>
    <property type="evidence" value="ECO:0007669"/>
    <property type="project" value="InterPro"/>
</dbReference>
<evidence type="ECO:0000256" key="2">
    <source>
        <dbReference type="ARBA" id="ARBA00023315"/>
    </source>
</evidence>
<dbReference type="Pfam" id="PF00583">
    <property type="entry name" value="Acetyltransf_1"/>
    <property type="match status" value="1"/>
</dbReference>
<evidence type="ECO:0000259" key="3">
    <source>
        <dbReference type="PROSITE" id="PS51186"/>
    </source>
</evidence>
<keyword evidence="1 4" id="KW-0808">Transferase</keyword>
<gene>
    <name evidence="4" type="ORF">SAMN05444407_109204</name>
</gene>
<dbReference type="InterPro" id="IPR050832">
    <property type="entry name" value="Bact_Acetyltransf"/>
</dbReference>
<sequence>MINAVLFKDTFAVLIKINITMNYTIKKASLEDLNETAELFNLYRIFYRQESDVEKGKAFLKERFLNSESDIFLAYVDGKAAGFVQLYKLFHYTKLQKQWLLSDLFVHPDYRGKGLSVGLIDRSKQWCEETGACGLMLETEKTNEIGNTLYPRCGFEYDGLHNYYHWWK</sequence>
<dbReference type="CDD" id="cd04301">
    <property type="entry name" value="NAT_SF"/>
    <property type="match status" value="1"/>
</dbReference>
<feature type="domain" description="N-acetyltransferase" evidence="3">
    <location>
        <begin position="23"/>
        <end position="168"/>
    </location>
</feature>
<name>A0A1M7G6H5_9FLAO</name>
<keyword evidence="2" id="KW-0012">Acyltransferase</keyword>
<dbReference type="AlphaFoldDB" id="A0A1M7G6H5"/>
<reference evidence="4 5" key="1">
    <citation type="submission" date="2016-11" db="EMBL/GenBank/DDBJ databases">
        <authorList>
            <person name="Jaros S."/>
            <person name="Januszkiewicz K."/>
            <person name="Wedrychowicz H."/>
        </authorList>
    </citation>
    <scope>NUCLEOTIDE SEQUENCE [LARGE SCALE GENOMIC DNA]</scope>
    <source>
        <strain evidence="4 5">DSM 27621</strain>
    </source>
</reference>
<dbReference type="SUPFAM" id="SSF55729">
    <property type="entry name" value="Acyl-CoA N-acyltransferases (Nat)"/>
    <property type="match status" value="1"/>
</dbReference>
<dbReference type="EMBL" id="FRBM01000009">
    <property type="protein sequence ID" value="SHM11861.1"/>
    <property type="molecule type" value="Genomic_DNA"/>
</dbReference>
<evidence type="ECO:0000313" key="4">
    <source>
        <dbReference type="EMBL" id="SHM11861.1"/>
    </source>
</evidence>
<evidence type="ECO:0000313" key="5">
    <source>
        <dbReference type="Proteomes" id="UP000184069"/>
    </source>
</evidence>
<dbReference type="PROSITE" id="PS51186">
    <property type="entry name" value="GNAT"/>
    <property type="match status" value="1"/>
</dbReference>
<proteinExistence type="predicted"/>